<protein>
    <submittedName>
        <fullName evidence="1">Uncharacterized protein</fullName>
    </submittedName>
</protein>
<dbReference type="eggNOG" id="COG4485">
    <property type="taxonomic scope" value="Bacteria"/>
</dbReference>
<gene>
    <name evidence="1" type="ordered locus">Smon_1055</name>
</gene>
<accession>D1AUV8</accession>
<evidence type="ECO:0000313" key="2">
    <source>
        <dbReference type="Proteomes" id="UP000002072"/>
    </source>
</evidence>
<dbReference type="STRING" id="519441.Smon_1055"/>
<reference evidence="1 2" key="1">
    <citation type="journal article" date="2009" name="Stand. Genomic Sci.">
        <title>Complete genome sequence of Streptobacillus moniliformis type strain (9901T).</title>
        <authorList>
            <person name="Nolan M."/>
            <person name="Gronow S."/>
            <person name="Lapidus A."/>
            <person name="Ivanova N."/>
            <person name="Copeland A."/>
            <person name="Lucas S."/>
            <person name="Del Rio T.G."/>
            <person name="Chen F."/>
            <person name="Tice H."/>
            <person name="Pitluck S."/>
            <person name="Cheng J.F."/>
            <person name="Sims D."/>
            <person name="Meincke L."/>
            <person name="Bruce D."/>
            <person name="Goodwin L."/>
            <person name="Brettin T."/>
            <person name="Han C."/>
            <person name="Detter J.C."/>
            <person name="Ovchinikova G."/>
            <person name="Pati A."/>
            <person name="Mavromatis K."/>
            <person name="Mikhailova N."/>
            <person name="Chen A."/>
            <person name="Palaniappan K."/>
            <person name="Land M."/>
            <person name="Hauser L."/>
            <person name="Chang Y.J."/>
            <person name="Jeffries C.D."/>
            <person name="Rohde M."/>
            <person name="Sproer C."/>
            <person name="Goker M."/>
            <person name="Bristow J."/>
            <person name="Eisen J.A."/>
            <person name="Markowitz V."/>
            <person name="Hugenholtz P."/>
            <person name="Kyrpides N.C."/>
            <person name="Klenk H.P."/>
            <person name="Chain P."/>
        </authorList>
    </citation>
    <scope>NUCLEOTIDE SEQUENCE [LARGE SCALE GENOMIC DNA]</scope>
    <source>
        <strain evidence="2">ATCC 14647 / DSM 12112 / NCTC 10651 / 9901</strain>
    </source>
</reference>
<keyword evidence="2" id="KW-1185">Reference proteome</keyword>
<organism evidence="1 2">
    <name type="scientific">Streptobacillus moniliformis (strain ATCC 14647 / DSM 12112 / NCTC 10651 / 9901)</name>
    <dbReference type="NCBI Taxonomy" id="519441"/>
    <lineage>
        <taxon>Bacteria</taxon>
        <taxon>Fusobacteriati</taxon>
        <taxon>Fusobacteriota</taxon>
        <taxon>Fusobacteriia</taxon>
        <taxon>Fusobacteriales</taxon>
        <taxon>Leptotrichiaceae</taxon>
        <taxon>Streptobacillus</taxon>
    </lineage>
</organism>
<dbReference type="Proteomes" id="UP000002072">
    <property type="component" value="Chromosome"/>
</dbReference>
<dbReference type="EMBL" id="CP001779">
    <property type="protein sequence ID" value="ACZ01518.1"/>
    <property type="molecule type" value="Genomic_DNA"/>
</dbReference>
<dbReference type="HOGENOM" id="CLU_383049_0_0_0"/>
<name>D1AUV8_STRM9</name>
<proteinExistence type="predicted"/>
<dbReference type="GeneID" id="29674168"/>
<sequence>MKKAFLGVCALISVISFSDVTGYFKSNSEATIKSDNGGTKIEYDLSTKLDLGLYLDSKKETFIFAGGNLKGEGKAGSLKTPGYLGARFESKVTDDSNIILTGAYRIDNIDIKDIVKEHAQKAYRETGFDFIKDETILLSGIGYGKYDDIKYRLGVVYNSNNFKDKTHRLQSFVKAETKLEKADVSGELTYRLGNVKTNIYELNAIKEERKAFVEHGGTLKGEVNIKTDDRLVKDLVTEHKAYFDIGTMLPYKHNSDESQVIKTGLENKAVYKGVKNLELTGKLNYRAEIVSTYANNNGTEQKGYMQHSPEAFVGIKYDNKKVMFSTENTDRVDVKHELKAGLALKDDMLNNFFKTDNKLEIKPSELITLRAKVFDILKSEKLKNSAEHKNSFLGGLGLTLNPKSDKVKFEHKSDVVYKLENLDVKSLKNVDIDDHELFLWTTNKLTVDVNEKIKLEGNLNSYNYLLLGDEENIAIDNFTELNGKVSYKQENVDFSQMLSARYAYGDADVDDNRHYYMVESDTKLGYKVNSILEINSGLNLEFNASNLKEQNRALKMYVESQGLHEDKFKTLGQYTDDVKYDDKKLINRINDEVKSYGNDYYDIVVKPELGVTMKFLENKLTVKPNVSTRLLFTAGLQGFKFNRFNTKGTLKIEYIW</sequence>
<evidence type="ECO:0000313" key="1">
    <source>
        <dbReference type="EMBL" id="ACZ01518.1"/>
    </source>
</evidence>
<dbReference type="KEGG" id="smf:Smon_1055"/>
<dbReference type="RefSeq" id="WP_012859065.1">
    <property type="nucleotide sequence ID" value="NC_013515.1"/>
</dbReference>
<dbReference type="AlphaFoldDB" id="D1AUV8"/>
<dbReference type="OrthoDB" id="94876at2"/>